<sequence>MAGSRLFLGPLDQVHVEVGRVPGASVFPVLSEVLGGARHGVPRRWRDAVGSSLPPAADTLRPLFGPGSGWIPDLLTLTGDVRATDMRSVLTELREADGRSLAAEVALHHGDAVPRGWQRVLDDPAGFLGTYLDVVQAAWRQLEPLWVRADALLGKETERVGSAVVSRNLDGVLTGLSPRIGYADGALELPSCGVERFELGGRRLVLIPVVCGTAPSLYSLDRDDVVWFGYPLPGAGRLGPPEVSAPCKDDLVQLLGPVRAGVLRSVQPPATVSELARLLNMGASTITYHCEQLKAAGLLQRERYGREVRQRLTGRGAALVDLLSRPAA</sequence>
<gene>
    <name evidence="2" type="ORF">C6Y14_15245</name>
</gene>
<dbReference type="InterPro" id="IPR036390">
    <property type="entry name" value="WH_DNA-bd_sf"/>
</dbReference>
<evidence type="ECO:0000313" key="3">
    <source>
        <dbReference type="Proteomes" id="UP000240429"/>
    </source>
</evidence>
<feature type="domain" description="HTH arsR-type" evidence="1">
    <location>
        <begin position="253"/>
        <end position="325"/>
    </location>
</feature>
<evidence type="ECO:0000313" key="2">
    <source>
        <dbReference type="EMBL" id="PSM42558.1"/>
    </source>
</evidence>
<dbReference type="EMBL" id="PYBJ01000008">
    <property type="protein sequence ID" value="PSM42558.1"/>
    <property type="molecule type" value="Genomic_DNA"/>
</dbReference>
<organism evidence="2 3">
    <name type="scientific">Streptomyces dioscori</name>
    <dbReference type="NCBI Taxonomy" id="2109333"/>
    <lineage>
        <taxon>Bacteria</taxon>
        <taxon>Bacillati</taxon>
        <taxon>Actinomycetota</taxon>
        <taxon>Actinomycetes</taxon>
        <taxon>Kitasatosporales</taxon>
        <taxon>Streptomycetaceae</taxon>
        <taxon>Streptomyces</taxon>
        <taxon>Streptomyces aurantiacus group</taxon>
    </lineage>
</organism>
<evidence type="ECO:0000259" key="1">
    <source>
        <dbReference type="SMART" id="SM00418"/>
    </source>
</evidence>
<keyword evidence="3" id="KW-1185">Reference proteome</keyword>
<dbReference type="InterPro" id="IPR011991">
    <property type="entry name" value="ArsR-like_HTH"/>
</dbReference>
<dbReference type="Proteomes" id="UP000240429">
    <property type="component" value="Unassembled WGS sequence"/>
</dbReference>
<dbReference type="OrthoDB" id="3569145at2"/>
<dbReference type="SMART" id="SM00418">
    <property type="entry name" value="HTH_ARSR"/>
    <property type="match status" value="1"/>
</dbReference>
<protein>
    <recommendedName>
        <fullName evidence="1">HTH arsR-type domain-containing protein</fullName>
    </recommendedName>
</protein>
<dbReference type="InterPro" id="IPR036388">
    <property type="entry name" value="WH-like_DNA-bd_sf"/>
</dbReference>
<accession>A0A2P8Q8J6</accession>
<dbReference type="SUPFAM" id="SSF46785">
    <property type="entry name" value="Winged helix' DNA-binding domain"/>
    <property type="match status" value="1"/>
</dbReference>
<proteinExistence type="predicted"/>
<dbReference type="InterPro" id="IPR001845">
    <property type="entry name" value="HTH_ArsR_DNA-bd_dom"/>
</dbReference>
<dbReference type="CDD" id="cd00090">
    <property type="entry name" value="HTH_ARSR"/>
    <property type="match status" value="1"/>
</dbReference>
<reference evidence="2 3" key="1">
    <citation type="submission" date="2018-03" db="EMBL/GenBank/DDBJ databases">
        <title>Streptomyces dioscori sp. nov., a novel endophytic actinobacterium isolated from bulbil of Dioscorea bulbifera L.</title>
        <authorList>
            <person name="Zhikuan W."/>
        </authorList>
    </citation>
    <scope>NUCLEOTIDE SEQUENCE [LARGE SCALE GENOMIC DNA]</scope>
    <source>
        <strain evidence="2 3">A217</strain>
    </source>
</reference>
<dbReference type="Pfam" id="PF12840">
    <property type="entry name" value="HTH_20"/>
    <property type="match status" value="1"/>
</dbReference>
<comment type="caution">
    <text evidence="2">The sequence shown here is derived from an EMBL/GenBank/DDBJ whole genome shotgun (WGS) entry which is preliminary data.</text>
</comment>
<dbReference type="AlphaFoldDB" id="A0A2P8Q8J6"/>
<dbReference type="Gene3D" id="1.10.10.10">
    <property type="entry name" value="Winged helix-like DNA-binding domain superfamily/Winged helix DNA-binding domain"/>
    <property type="match status" value="1"/>
</dbReference>
<dbReference type="RefSeq" id="WP_107017196.1">
    <property type="nucleotide sequence ID" value="NZ_KZ679042.1"/>
</dbReference>
<name>A0A2P8Q8J6_9ACTN</name>
<dbReference type="GO" id="GO:0003700">
    <property type="term" value="F:DNA-binding transcription factor activity"/>
    <property type="evidence" value="ECO:0007669"/>
    <property type="project" value="InterPro"/>
</dbReference>